<organism evidence="2 3">
    <name type="scientific">Plasmodium ovale</name>
    <name type="common">malaria parasite P. ovale</name>
    <dbReference type="NCBI Taxonomy" id="36330"/>
    <lineage>
        <taxon>Eukaryota</taxon>
        <taxon>Sar</taxon>
        <taxon>Alveolata</taxon>
        <taxon>Apicomplexa</taxon>
        <taxon>Aconoidasida</taxon>
        <taxon>Haemosporida</taxon>
        <taxon>Plasmodiidae</taxon>
        <taxon>Plasmodium</taxon>
        <taxon>Plasmodium (Plasmodium)</taxon>
    </lineage>
</organism>
<dbReference type="VEuPathDB" id="PlasmoDB:POWCR01_030012900"/>
<proteinExistence type="predicted"/>
<dbReference type="Proteomes" id="UP000243200">
    <property type="component" value="Chromosome 3"/>
</dbReference>
<evidence type="ECO:0000313" key="3">
    <source>
        <dbReference type="Proteomes" id="UP000243200"/>
    </source>
</evidence>
<dbReference type="AlphaFoldDB" id="A0A1C3KN99"/>
<reference evidence="2 3" key="1">
    <citation type="submission" date="2016-06" db="EMBL/GenBank/DDBJ databases">
        <authorList>
            <consortium name="Pathogen Informatics"/>
        </authorList>
    </citation>
    <scope>NUCLEOTIDE SEQUENCE [LARGE SCALE GENOMIC DNA]</scope>
    <source>
        <strain evidence="2">PowCR01</strain>
    </source>
</reference>
<dbReference type="OrthoDB" id="386326at2759"/>
<name>A0A1C3KN99_PLAOA</name>
<protein>
    <submittedName>
        <fullName evidence="2">Erythrocyte vesicle protein 1, putative</fullName>
    </submittedName>
</protein>
<dbReference type="PANTHER" id="PTHR35001">
    <property type="entry name" value="COLLAGEN IV NC1 DOMAIN-CONTAINING PROTEIN"/>
    <property type="match status" value="1"/>
</dbReference>
<feature type="compositionally biased region" description="Basic and acidic residues" evidence="1">
    <location>
        <begin position="55"/>
        <end position="78"/>
    </location>
</feature>
<gene>
    <name evidence="2" type="primary">EVP1</name>
    <name evidence="2" type="ORF">POWCR01_030012900</name>
</gene>
<sequence length="926" mass="102453">MNCEGEFQGNLGEIPGGEVPNGEMLNGKAENGEVAKGKAANGKEAKGEVANGKTENGKAEKGEVAKGKAENGKEEKGEVANGKAENGEVAKGKAANGKEEKGEVAKGKAANGKEAKGEVAKGKAANGKEAKGEVANGKTENGKAEKGEVAKGKAENGKEEKGEVANGKAEKGEVAKGKAENGKEEKGEVAKGKAANGKEAKGEVAKGKAENGKEKGEVAKGKAANGKAEKGEVAKGKAANGKAEKGEVAKGKAENGKAEKGEVAKGKAANGKEAKGEVAKGKAENGKAENDHVVNSKGENDKAENGKAENDDVVNSKAPNGKAENGKVANDNVPNGKVANGEVAHGEAANDDVTNGVAANGEVANGENCGRKGSTREGEREEWRDAESKSDSASDDSSIFQNLRTVSWKEEDKSEDDEESSKNSNFSLGVLNLCIPLKGKGIKTIYGAKIKSINSRGYENMNEKGYDDKTNVEIQEKELKKYRNLYTVANSQNILKYNVNDKNENRNVRKMELQNSHLALPISASNTSINRTYHDKMLSHLFGLAILFYGEKMNISKMSKKLPKDYYECYKEVMQNISNIYENNFTHVYDEFYDIDKKNKPLNQTGIEKYYYAFNRIVYTFLFFLCEQLQKEDALHLLFQFLPMDFELYRDELIERVTKTSPSNMNDIYYTSYKYFDSMCTCFDLSTCFNFSYISNTLVNNLKKKNVPNNVAVELSKINEYISNAYIDIVEYIKDLSTYFKLFFDYADKEGLFSEPVLFCYSLFFDYYLDVIDVILDQLNIHIKNPINDKSEKELLYIYNQLKIHHNNVGSTIRCFYFKNNLKYDPLNLIESLFSDNAYRLLIADKYMANRYTDFIYLMLNIIDYIRVLVASVTVFLNLQTVASLLSNVDNGRINFYDAMKFLSYFTKYQNSNISVFKPTNRTKQT</sequence>
<evidence type="ECO:0000256" key="1">
    <source>
        <dbReference type="SAM" id="MobiDB-lite"/>
    </source>
</evidence>
<feature type="compositionally biased region" description="Basic and acidic residues" evidence="1">
    <location>
        <begin position="140"/>
        <end position="220"/>
    </location>
</feature>
<evidence type="ECO:0000313" key="2">
    <source>
        <dbReference type="EMBL" id="SBT75472.1"/>
    </source>
</evidence>
<feature type="compositionally biased region" description="Basic and acidic residues" evidence="1">
    <location>
        <begin position="85"/>
        <end position="132"/>
    </location>
</feature>
<feature type="compositionally biased region" description="Basic and acidic residues" evidence="1">
    <location>
        <begin position="30"/>
        <end position="47"/>
    </location>
</feature>
<dbReference type="VEuPathDB" id="PlasmoDB:PocGH01_03017400"/>
<feature type="compositionally biased region" description="Basic and acidic residues" evidence="1">
    <location>
        <begin position="374"/>
        <end position="392"/>
    </location>
</feature>
<feature type="region of interest" description="Disordered" evidence="1">
    <location>
        <begin position="1"/>
        <end position="423"/>
    </location>
</feature>
<dbReference type="PANTHER" id="PTHR35001:SF3">
    <property type="entry name" value="RIBOSOME-BINDING PROTEIN 1"/>
    <property type="match status" value="1"/>
</dbReference>
<feature type="compositionally biased region" description="Basic and acidic residues" evidence="1">
    <location>
        <begin position="242"/>
        <end position="310"/>
    </location>
</feature>
<dbReference type="VEuPathDB" id="PlasmoDB:PocGH01_08038200"/>
<accession>A0A1C3KN99</accession>
<dbReference type="EMBL" id="LT594507">
    <property type="protein sequence ID" value="SBT75472.1"/>
    <property type="molecule type" value="Genomic_DNA"/>
</dbReference>